<accession>A0A8S5PPA0</accession>
<dbReference type="InterPro" id="IPR041657">
    <property type="entry name" value="HTH_17"/>
</dbReference>
<evidence type="ECO:0000259" key="1">
    <source>
        <dbReference type="Pfam" id="PF12728"/>
    </source>
</evidence>
<dbReference type="Pfam" id="PF12728">
    <property type="entry name" value="HTH_17"/>
    <property type="match status" value="1"/>
</dbReference>
<sequence>MTRNDARMIAEELFKLCNKNNLLPVSDNYLSAREAAKLLKLSVKTIYNKAALLGGVNTGGTLRFSERALRAYIERK</sequence>
<feature type="domain" description="Helix-turn-helix" evidence="1">
    <location>
        <begin position="29"/>
        <end position="76"/>
    </location>
</feature>
<evidence type="ECO:0000313" key="2">
    <source>
        <dbReference type="EMBL" id="DAE08257.1"/>
    </source>
</evidence>
<dbReference type="EMBL" id="BK015467">
    <property type="protein sequence ID" value="DAE08257.1"/>
    <property type="molecule type" value="Genomic_DNA"/>
</dbReference>
<reference evidence="2" key="1">
    <citation type="journal article" date="2021" name="Proc. Natl. Acad. Sci. U.S.A.">
        <title>A Catalog of Tens of Thousands of Viruses from Human Metagenomes Reveals Hidden Associations with Chronic Diseases.</title>
        <authorList>
            <person name="Tisza M.J."/>
            <person name="Buck C.B."/>
        </authorList>
    </citation>
    <scope>NUCLEOTIDE SEQUENCE</scope>
    <source>
        <strain evidence="2">CtnsL8</strain>
    </source>
</reference>
<organism evidence="2">
    <name type="scientific">Siphoviridae sp. ctnsL8</name>
    <dbReference type="NCBI Taxonomy" id="2825666"/>
    <lineage>
        <taxon>Viruses</taxon>
        <taxon>Duplodnaviria</taxon>
        <taxon>Heunggongvirae</taxon>
        <taxon>Uroviricota</taxon>
        <taxon>Caudoviricetes</taxon>
    </lineage>
</organism>
<proteinExistence type="predicted"/>
<protein>
    <submittedName>
        <fullName evidence="2">Helix-turn-helix domain protein</fullName>
    </submittedName>
</protein>
<name>A0A8S5PPA0_9CAUD</name>